<dbReference type="PRINTS" id="PR00344">
    <property type="entry name" value="BCTRLSENSOR"/>
</dbReference>
<evidence type="ECO:0000256" key="6">
    <source>
        <dbReference type="ARBA" id="ARBA00022840"/>
    </source>
</evidence>
<feature type="transmembrane region" description="Helical" evidence="7">
    <location>
        <begin position="96"/>
        <end position="117"/>
    </location>
</feature>
<dbReference type="SUPFAM" id="SSF55874">
    <property type="entry name" value="ATPase domain of HSP90 chaperone/DNA topoisomerase II/histidine kinase"/>
    <property type="match status" value="1"/>
</dbReference>
<dbReference type="InterPro" id="IPR050980">
    <property type="entry name" value="2C_sensor_his_kinase"/>
</dbReference>
<proteinExistence type="predicted"/>
<feature type="transmembrane region" description="Helical" evidence="7">
    <location>
        <begin position="200"/>
        <end position="221"/>
    </location>
</feature>
<comment type="caution">
    <text evidence="9">The sequence shown here is derived from an EMBL/GenBank/DDBJ whole genome shotgun (WGS) entry which is preliminary data.</text>
</comment>
<evidence type="ECO:0000256" key="3">
    <source>
        <dbReference type="ARBA" id="ARBA00022679"/>
    </source>
</evidence>
<keyword evidence="5 9" id="KW-0418">Kinase</keyword>
<dbReference type="EC" id="2.7.13.3" evidence="2"/>
<dbReference type="InterPro" id="IPR003594">
    <property type="entry name" value="HATPase_dom"/>
</dbReference>
<keyword evidence="10" id="KW-1185">Reference proteome</keyword>
<dbReference type="PANTHER" id="PTHR44936:SF10">
    <property type="entry name" value="SENSOR PROTEIN RSTB"/>
    <property type="match status" value="1"/>
</dbReference>
<feature type="transmembrane region" description="Helical" evidence="7">
    <location>
        <begin position="233"/>
        <end position="254"/>
    </location>
</feature>
<gene>
    <name evidence="9" type="ORF">GCM10010923_11990</name>
</gene>
<dbReference type="Gene3D" id="3.30.565.10">
    <property type="entry name" value="Histidine kinase-like ATPase, C-terminal domain"/>
    <property type="match status" value="1"/>
</dbReference>
<comment type="catalytic activity">
    <reaction evidence="1">
        <text>ATP + protein L-histidine = ADP + protein N-phospho-L-histidine.</text>
        <dbReference type="EC" id="2.7.13.3"/>
    </reaction>
</comment>
<name>A0ABQ1FB29_9SPHN</name>
<dbReference type="Gene3D" id="3.30.450.40">
    <property type="match status" value="1"/>
</dbReference>
<keyword evidence="7" id="KW-1133">Transmembrane helix</keyword>
<feature type="transmembrane region" description="Helical" evidence="7">
    <location>
        <begin position="63"/>
        <end position="84"/>
    </location>
</feature>
<evidence type="ECO:0000313" key="9">
    <source>
        <dbReference type="EMBL" id="GGA04334.1"/>
    </source>
</evidence>
<feature type="transmembrane region" description="Helical" evidence="7">
    <location>
        <begin position="166"/>
        <end position="188"/>
    </location>
</feature>
<keyword evidence="7" id="KW-0472">Membrane</keyword>
<evidence type="ECO:0000256" key="5">
    <source>
        <dbReference type="ARBA" id="ARBA00022777"/>
    </source>
</evidence>
<dbReference type="EMBL" id="BMID01000001">
    <property type="protein sequence ID" value="GGA04334.1"/>
    <property type="molecule type" value="Genomic_DNA"/>
</dbReference>
<keyword evidence="6" id="KW-0067">ATP-binding</keyword>
<dbReference type="InterPro" id="IPR004358">
    <property type="entry name" value="Sig_transdc_His_kin-like_C"/>
</dbReference>
<dbReference type="InterPro" id="IPR036890">
    <property type="entry name" value="HATPase_C_sf"/>
</dbReference>
<dbReference type="Proteomes" id="UP000603317">
    <property type="component" value="Unassembled WGS sequence"/>
</dbReference>
<dbReference type="Pfam" id="PF02518">
    <property type="entry name" value="HATPase_c"/>
    <property type="match status" value="1"/>
</dbReference>
<evidence type="ECO:0000256" key="2">
    <source>
        <dbReference type="ARBA" id="ARBA00012438"/>
    </source>
</evidence>
<evidence type="ECO:0000313" key="10">
    <source>
        <dbReference type="Proteomes" id="UP000603317"/>
    </source>
</evidence>
<feature type="domain" description="Histidine kinase" evidence="8">
    <location>
        <begin position="484"/>
        <end position="686"/>
    </location>
</feature>
<feature type="transmembrane region" description="Helical" evidence="7">
    <location>
        <begin position="260"/>
        <end position="280"/>
    </location>
</feature>
<organism evidence="9 10">
    <name type="scientific">Blastomonas marina</name>
    <dbReference type="NCBI Taxonomy" id="1867408"/>
    <lineage>
        <taxon>Bacteria</taxon>
        <taxon>Pseudomonadati</taxon>
        <taxon>Pseudomonadota</taxon>
        <taxon>Alphaproteobacteria</taxon>
        <taxon>Sphingomonadales</taxon>
        <taxon>Sphingomonadaceae</taxon>
        <taxon>Blastomonas</taxon>
    </lineage>
</organism>
<dbReference type="PROSITE" id="PS50109">
    <property type="entry name" value="HIS_KIN"/>
    <property type="match status" value="1"/>
</dbReference>
<evidence type="ECO:0000256" key="7">
    <source>
        <dbReference type="SAM" id="Phobius"/>
    </source>
</evidence>
<evidence type="ECO:0000256" key="1">
    <source>
        <dbReference type="ARBA" id="ARBA00000085"/>
    </source>
</evidence>
<evidence type="ECO:0000256" key="4">
    <source>
        <dbReference type="ARBA" id="ARBA00022741"/>
    </source>
</evidence>
<feature type="transmembrane region" description="Helical" evidence="7">
    <location>
        <begin position="40"/>
        <end position="57"/>
    </location>
</feature>
<protein>
    <recommendedName>
        <fullName evidence="2">histidine kinase</fullName>
        <ecNumber evidence="2">2.7.13.3</ecNumber>
    </recommendedName>
</protein>
<feature type="transmembrane region" description="Helical" evidence="7">
    <location>
        <begin position="129"/>
        <end position="154"/>
    </location>
</feature>
<keyword evidence="4" id="KW-0547">Nucleotide-binding</keyword>
<evidence type="ECO:0000259" key="8">
    <source>
        <dbReference type="PROSITE" id="PS50109"/>
    </source>
</evidence>
<dbReference type="InterPro" id="IPR005467">
    <property type="entry name" value="His_kinase_dom"/>
</dbReference>
<dbReference type="InterPro" id="IPR029016">
    <property type="entry name" value="GAF-like_dom_sf"/>
</dbReference>
<keyword evidence="3" id="KW-0808">Transferase</keyword>
<dbReference type="InterPro" id="IPR014265">
    <property type="entry name" value="XrtA/PrsK"/>
</dbReference>
<dbReference type="SUPFAM" id="SSF55781">
    <property type="entry name" value="GAF domain-like"/>
    <property type="match status" value="1"/>
</dbReference>
<dbReference type="SMART" id="SM00387">
    <property type="entry name" value="HATPase_c"/>
    <property type="match status" value="1"/>
</dbReference>
<dbReference type="PANTHER" id="PTHR44936">
    <property type="entry name" value="SENSOR PROTEIN CREC"/>
    <property type="match status" value="1"/>
</dbReference>
<keyword evidence="7" id="KW-0812">Transmembrane</keyword>
<feature type="transmembrane region" description="Helical" evidence="7">
    <location>
        <begin position="6"/>
        <end position="28"/>
    </location>
</feature>
<reference evidence="10" key="1">
    <citation type="journal article" date="2019" name="Int. J. Syst. Evol. Microbiol.">
        <title>The Global Catalogue of Microorganisms (GCM) 10K type strain sequencing project: providing services to taxonomists for standard genome sequencing and annotation.</title>
        <authorList>
            <consortium name="The Broad Institute Genomics Platform"/>
            <consortium name="The Broad Institute Genome Sequencing Center for Infectious Disease"/>
            <person name="Wu L."/>
            <person name="Ma J."/>
        </authorList>
    </citation>
    <scope>NUCLEOTIDE SEQUENCE [LARGE SCALE GENOMIC DNA]</scope>
    <source>
        <strain evidence="10">CGMCC 1.15297</strain>
    </source>
</reference>
<sequence length="703" mass="76741">MIDVPAAFANLTYIAGAASAAGVAAWIYPRRERFGRAGGAIAAALLISAIWCVVALSGGGVNIAGAIAFSATYLAWLFATYRLFSIDGRDQSLKPIRSVALVLCFVEALQLALAVAMPSLPLEGESARVVFSLLVLFRLMVAVGALVLVHNLYVGGGASARKLLRWPASALALMWVYDLNFFTIAYLTGGIPETFAALRGLLPLAMAALIAPGAAVTGRALKLAPSRSVAFQSFSLMVIGGYLVAMVGIAQWLAYLGGDFARTIQLAFVVTASVIAVLFLPSAKLRSWLKVTLTKHLFQHRYDYREEWLRFTRTIGRAGEATTPLFERAVHAIADITDSPGGILLVPGENGDLQLAARWNWASLDVPASAMSAEQADFFTREDFIVDLDAMRSGESQARESEFVPEWLTAAERAWAMVPLIHYKRLTGMVVLMRPQYSRQLDWEDFDLLKVAGRQLGSYLAEREGQEALVESRQFDEFNRRIAFVMHDIKNLASQLTLLARNAEKHAENAEFRQDMLVTLRNSAEKLNGLLARLGRYNAGEAVAPGAVEIGELLEQMRSRFAPIHPIELTMKDKIAVHADRHALEQVLAHLIQNAIDATSDDTAVLVNLKRDSAHGVIEIIDSGTGMSPDFVRGGLFKPFVSSKPGGFGIGAFEARELVKAMRGRLEVESREGLGSRFVVLLPLAELSRLYHNQERNSAEAAE</sequence>
<dbReference type="NCBIfam" id="TIGR02916">
    <property type="entry name" value="PEP_his_kin"/>
    <property type="match status" value="1"/>
</dbReference>
<accession>A0ABQ1FB29</accession>
<dbReference type="GO" id="GO:0016301">
    <property type="term" value="F:kinase activity"/>
    <property type="evidence" value="ECO:0007669"/>
    <property type="project" value="UniProtKB-KW"/>
</dbReference>